<dbReference type="Proteomes" id="UP000008866">
    <property type="component" value="Unassembled WGS sequence"/>
</dbReference>
<dbReference type="eggNOG" id="KOG3026">
    <property type="taxonomic scope" value="Eukaryota"/>
</dbReference>
<feature type="compositionally biased region" description="Polar residues" evidence="3">
    <location>
        <begin position="178"/>
        <end position="198"/>
    </location>
</feature>
<feature type="region of interest" description="Disordered" evidence="3">
    <location>
        <begin position="49"/>
        <end position="108"/>
    </location>
</feature>
<protein>
    <recommendedName>
        <fullName evidence="4">Tudor domain-containing protein</fullName>
    </recommendedName>
</protein>
<dbReference type="OMA" id="CEAQWTD"/>
<sequence length="354" mass="38741">MTDVASMEAEVKEFMLQLETVQSSLQVDPDNTELQSLKTELEELIALTKQSIDELRPPTEPQPAPEPVKEKWSKENHPAYQAGYRKPAPPAPTAAADATPPQEEQTQPASFCVNDNVLARWTSGDGAFYPARITSLTGSATNPIYIVSFKSYSTIETLTAKDIRPLSAPDSKKRKADNISSSPGSLAPNNINSSSTGHDGSAGSHVGAESSVISAAADINPDLANQARNVAGQNDGLPRPSKAARKVKRKKDLEAGKNKWQDFTSKSKFGKVKKESMFRTPEGINARVKKMTSTRPFICFLHSSLLHIPRVSAVVLYFLQSPWLTWSQRRIAASTAFFYGAREAGQLNQSHCYY</sequence>
<dbReference type="PANTHER" id="PTHR46297">
    <property type="entry name" value="ZINC FINGER CCCH-TYPE WITH G PATCH DOMAIN-CONTAINING PROTEIN"/>
    <property type="match status" value="1"/>
</dbReference>
<evidence type="ECO:0000259" key="4">
    <source>
        <dbReference type="SMART" id="SM00333"/>
    </source>
</evidence>
<gene>
    <name evidence="5" type="ORF">ARB_05351</name>
</gene>
<evidence type="ECO:0000313" key="6">
    <source>
        <dbReference type="Proteomes" id="UP000008866"/>
    </source>
</evidence>
<dbReference type="SUPFAM" id="SSF63748">
    <property type="entry name" value="Tudor/PWWP/MBT"/>
    <property type="match status" value="1"/>
</dbReference>
<organism evidence="5 6">
    <name type="scientific">Arthroderma benhamiae (strain ATCC MYA-4681 / CBS 112371)</name>
    <name type="common">Trichophyton mentagrophytes</name>
    <dbReference type="NCBI Taxonomy" id="663331"/>
    <lineage>
        <taxon>Eukaryota</taxon>
        <taxon>Fungi</taxon>
        <taxon>Dikarya</taxon>
        <taxon>Ascomycota</taxon>
        <taxon>Pezizomycotina</taxon>
        <taxon>Eurotiomycetes</taxon>
        <taxon>Eurotiomycetidae</taxon>
        <taxon>Onygenales</taxon>
        <taxon>Arthrodermataceae</taxon>
        <taxon>Trichophyton</taxon>
    </lineage>
</organism>
<dbReference type="SMART" id="SM00333">
    <property type="entry name" value="TUDOR"/>
    <property type="match status" value="1"/>
</dbReference>
<dbReference type="KEGG" id="abe:ARB_05351"/>
<evidence type="ECO:0000256" key="3">
    <source>
        <dbReference type="SAM" id="MobiDB-lite"/>
    </source>
</evidence>
<comment type="subcellular location">
    <subcellularLocation>
        <location evidence="1">Nucleus</location>
    </subcellularLocation>
</comment>
<dbReference type="CDD" id="cd20446">
    <property type="entry name" value="Tudor_SpSPF30-like"/>
    <property type="match status" value="1"/>
</dbReference>
<keyword evidence="6" id="KW-1185">Reference proteome</keyword>
<proteinExistence type="predicted"/>
<dbReference type="STRING" id="663331.D4AM03"/>
<dbReference type="PANTHER" id="PTHR46297:SF2">
    <property type="entry name" value="TUDOR DOMAIN-CONTAINING PROTEIN"/>
    <property type="match status" value="1"/>
</dbReference>
<accession>D4AM03</accession>
<dbReference type="HOGENOM" id="CLU_069491_1_0_1"/>
<evidence type="ECO:0000313" key="5">
    <source>
        <dbReference type="EMBL" id="EFE36412.1"/>
    </source>
</evidence>
<keyword evidence="2" id="KW-0539">Nucleus</keyword>
<feature type="region of interest" description="Disordered" evidence="3">
    <location>
        <begin position="166"/>
        <end position="207"/>
    </location>
</feature>
<dbReference type="Gene3D" id="2.30.30.140">
    <property type="match status" value="1"/>
</dbReference>
<name>D4AM03_ARTBC</name>
<dbReference type="Pfam" id="PF18115">
    <property type="entry name" value="Tudor_3"/>
    <property type="match status" value="1"/>
</dbReference>
<feature type="region of interest" description="Disordered" evidence="3">
    <location>
        <begin position="229"/>
        <end position="257"/>
    </location>
</feature>
<dbReference type="InterPro" id="IPR041297">
    <property type="entry name" value="Crb2_Tudor"/>
</dbReference>
<feature type="domain" description="Tudor" evidence="4">
    <location>
        <begin position="109"/>
        <end position="171"/>
    </location>
</feature>
<reference evidence="6" key="1">
    <citation type="journal article" date="2011" name="Genome Biol.">
        <title>Comparative and functional genomics provide insights into the pathogenicity of dermatophytic fungi.</title>
        <authorList>
            <person name="Burmester A."/>
            <person name="Shelest E."/>
            <person name="Gloeckner G."/>
            <person name="Heddergott C."/>
            <person name="Schindler S."/>
            <person name="Staib P."/>
            <person name="Heidel A."/>
            <person name="Felder M."/>
            <person name="Petzold A."/>
            <person name="Szafranski K."/>
            <person name="Feuermann M."/>
            <person name="Pedruzzi I."/>
            <person name="Priebe S."/>
            <person name="Groth M."/>
            <person name="Winkler R."/>
            <person name="Li W."/>
            <person name="Kniemeyer O."/>
            <person name="Schroeckh V."/>
            <person name="Hertweck C."/>
            <person name="Hube B."/>
            <person name="White T.C."/>
            <person name="Platzer M."/>
            <person name="Guthke R."/>
            <person name="Heitman J."/>
            <person name="Woestemeyer J."/>
            <person name="Zipfel P.F."/>
            <person name="Monod M."/>
            <person name="Brakhage A.A."/>
        </authorList>
    </citation>
    <scope>NUCLEOTIDE SEQUENCE [LARGE SCALE GENOMIC DNA]</scope>
    <source>
        <strain evidence="6">ATCC MYA-4681 / CBS 112371</strain>
    </source>
</reference>
<dbReference type="EMBL" id="ABSU01000002">
    <property type="protein sequence ID" value="EFE36412.1"/>
    <property type="molecule type" value="Genomic_DNA"/>
</dbReference>
<evidence type="ECO:0000256" key="1">
    <source>
        <dbReference type="ARBA" id="ARBA00004123"/>
    </source>
</evidence>
<dbReference type="RefSeq" id="XP_003017057.1">
    <property type="nucleotide sequence ID" value="XM_003017011.1"/>
</dbReference>
<dbReference type="InterPro" id="IPR002999">
    <property type="entry name" value="Tudor"/>
</dbReference>
<dbReference type="GO" id="GO:0005634">
    <property type="term" value="C:nucleus"/>
    <property type="evidence" value="ECO:0007669"/>
    <property type="project" value="UniProtKB-SubCell"/>
</dbReference>
<evidence type="ECO:0000256" key="2">
    <source>
        <dbReference type="ARBA" id="ARBA00023242"/>
    </source>
</evidence>
<feature type="compositionally biased region" description="Basic and acidic residues" evidence="3">
    <location>
        <begin position="67"/>
        <end position="77"/>
    </location>
</feature>
<dbReference type="GeneID" id="9526859"/>
<comment type="caution">
    <text evidence="5">The sequence shown here is derived from an EMBL/GenBank/DDBJ whole genome shotgun (WGS) entry which is preliminary data.</text>
</comment>
<dbReference type="AlphaFoldDB" id="D4AM03"/>